<dbReference type="AlphaFoldDB" id="A0A368S1U8"/>
<evidence type="ECO:0000256" key="1">
    <source>
        <dbReference type="SAM" id="MobiDB-lite"/>
    </source>
</evidence>
<organism evidence="2">
    <name type="scientific">Setaria italica</name>
    <name type="common">Foxtail millet</name>
    <name type="synonym">Panicum italicum</name>
    <dbReference type="NCBI Taxonomy" id="4555"/>
    <lineage>
        <taxon>Eukaryota</taxon>
        <taxon>Viridiplantae</taxon>
        <taxon>Streptophyta</taxon>
        <taxon>Embryophyta</taxon>
        <taxon>Tracheophyta</taxon>
        <taxon>Spermatophyta</taxon>
        <taxon>Magnoliopsida</taxon>
        <taxon>Liliopsida</taxon>
        <taxon>Poales</taxon>
        <taxon>Poaceae</taxon>
        <taxon>PACMAD clade</taxon>
        <taxon>Panicoideae</taxon>
        <taxon>Panicodae</taxon>
        <taxon>Paniceae</taxon>
        <taxon>Cenchrinae</taxon>
        <taxon>Setaria</taxon>
    </lineage>
</organism>
<feature type="compositionally biased region" description="Basic and acidic residues" evidence="1">
    <location>
        <begin position="185"/>
        <end position="195"/>
    </location>
</feature>
<accession>A0A368S1U8</accession>
<dbReference type="EMBL" id="CM003534">
    <property type="protein sequence ID" value="RCV36396.1"/>
    <property type="molecule type" value="Genomic_DNA"/>
</dbReference>
<name>A0A368S1U8_SETIT</name>
<feature type="region of interest" description="Disordered" evidence="1">
    <location>
        <begin position="235"/>
        <end position="267"/>
    </location>
</feature>
<reference evidence="2" key="1">
    <citation type="journal article" date="2012" name="Nat. Biotechnol.">
        <title>Reference genome sequence of the model plant Setaria.</title>
        <authorList>
            <person name="Bennetzen J.L."/>
            <person name="Schmutz J."/>
            <person name="Wang H."/>
            <person name="Percifield R."/>
            <person name="Hawkins J."/>
            <person name="Pontaroli A.C."/>
            <person name="Estep M."/>
            <person name="Feng L."/>
            <person name="Vaughn J.N."/>
            <person name="Grimwood J."/>
            <person name="Jenkins J."/>
            <person name="Barry K."/>
            <person name="Lindquist E."/>
            <person name="Hellsten U."/>
            <person name="Deshpande S."/>
            <person name="Wang X."/>
            <person name="Wu X."/>
            <person name="Mitros T."/>
            <person name="Triplett J."/>
            <person name="Yang X."/>
            <person name="Ye C.Y."/>
            <person name="Mauro-Herrera M."/>
            <person name="Wang L."/>
            <person name="Li P."/>
            <person name="Sharma M."/>
            <person name="Sharma R."/>
            <person name="Ronald P.C."/>
            <person name="Panaud O."/>
            <person name="Kellogg E.A."/>
            <person name="Brutnell T.P."/>
            <person name="Doust A.N."/>
            <person name="Tuskan G.A."/>
            <person name="Rokhsar D."/>
            <person name="Devos K.M."/>
        </authorList>
    </citation>
    <scope>NUCLEOTIDE SEQUENCE [LARGE SCALE GENOMIC DNA]</scope>
    <source>
        <strain evidence="2">Yugu1</strain>
    </source>
</reference>
<protein>
    <submittedName>
        <fullName evidence="2">Uncharacterized protein</fullName>
    </submittedName>
</protein>
<feature type="region of interest" description="Disordered" evidence="1">
    <location>
        <begin position="32"/>
        <end position="138"/>
    </location>
</feature>
<evidence type="ECO:0000313" key="2">
    <source>
        <dbReference type="EMBL" id="RCV36396.1"/>
    </source>
</evidence>
<sequence length="305" mass="32992">MRAAVAPTPPVVQPAGYCTASFAPPLPYPYPYVPHIAASSQPPPPPLPTRLAAPPQSRSSAPTPLQPRSLPKQQAPPPTLSVVRACHMPVEEPARHCQPPQPSVQRKQSTRDPFEAAELGDEAEEERVAAPDPMESPAALVDQDDDWAELEKCMDDAVPTAEGSTVSEDEMDQTKQSTGDPFEAAELRDEAEKESVAAPGPAQDFDMDEFCRSLEGNGDLVRLFEDEDNVLTAEAEEEAAANSEGSTMAEDAPDPSSMEESPAAAQDFDIDEFCKSVQDDIRACELDHFACSFENESFSWEYGMG</sequence>
<gene>
    <name evidence="2" type="ORF">SETIT_7G315500v2</name>
</gene>
<feature type="region of interest" description="Disordered" evidence="1">
    <location>
        <begin position="159"/>
        <end position="206"/>
    </location>
</feature>
<proteinExistence type="predicted"/>
<reference evidence="2" key="2">
    <citation type="submission" date="2015-07" db="EMBL/GenBank/DDBJ databases">
        <authorList>
            <person name="Noorani M."/>
        </authorList>
    </citation>
    <scope>NUCLEOTIDE SEQUENCE</scope>
    <source>
        <strain evidence="2">Yugu1</strain>
    </source>
</reference>